<evidence type="ECO:0000313" key="2">
    <source>
        <dbReference type="Proteomes" id="UP001139308"/>
    </source>
</evidence>
<evidence type="ECO:0000313" key="1">
    <source>
        <dbReference type="EMBL" id="MCG5078564.1"/>
    </source>
</evidence>
<organism evidence="1 2">
    <name type="scientific">Paraburkholderia tagetis</name>
    <dbReference type="NCBI Taxonomy" id="2913261"/>
    <lineage>
        <taxon>Bacteria</taxon>
        <taxon>Pseudomonadati</taxon>
        <taxon>Pseudomonadota</taxon>
        <taxon>Betaproteobacteria</taxon>
        <taxon>Burkholderiales</taxon>
        <taxon>Burkholderiaceae</taxon>
        <taxon>Paraburkholderia</taxon>
    </lineage>
</organism>
<name>A0A9X1UNC8_9BURK</name>
<keyword evidence="2" id="KW-1185">Reference proteome</keyword>
<reference evidence="1" key="1">
    <citation type="submission" date="2022-01" db="EMBL/GenBank/DDBJ databases">
        <title>Genome sequence and assembly of Parabukholderia sp. RG36.</title>
        <authorList>
            <person name="Chhetri G."/>
        </authorList>
    </citation>
    <scope>NUCLEOTIDE SEQUENCE</scope>
    <source>
        <strain evidence="1">RG36</strain>
    </source>
</reference>
<comment type="caution">
    <text evidence="1">The sequence shown here is derived from an EMBL/GenBank/DDBJ whole genome shotgun (WGS) entry which is preliminary data.</text>
</comment>
<accession>A0A9X1UNC8</accession>
<gene>
    <name evidence="1" type="ORF">L5014_35440</name>
</gene>
<dbReference type="AlphaFoldDB" id="A0A9X1UNC8"/>
<dbReference type="Proteomes" id="UP001139308">
    <property type="component" value="Unassembled WGS sequence"/>
</dbReference>
<sequence>MQVKISNNLSATLEFPEDFKRFSVNVEGNPSDQPRVRDAISSVGDMTDAETMWVKETWLRTAPGRSEAPEWQDGVSNMIAGAKKYGWVDEATGCIKAHVVWTETAQ</sequence>
<dbReference type="EMBL" id="JAKLJA010000063">
    <property type="protein sequence ID" value="MCG5078564.1"/>
    <property type="molecule type" value="Genomic_DNA"/>
</dbReference>
<protein>
    <submittedName>
        <fullName evidence="1">Uncharacterized protein</fullName>
    </submittedName>
</protein>
<dbReference type="RefSeq" id="WP_238468545.1">
    <property type="nucleotide sequence ID" value="NZ_JAKLJA010000063.1"/>
</dbReference>
<proteinExistence type="predicted"/>